<sequence>MKNKGYTLLELLIVLGIMGMVMIPVSSFFFSNYRTLNEISGELDLQREGEKAINSIVNEAVSSKGIKQINVYTSDGDEFINDITFTALNNSEIKFSVESNQLYCKKGSSTKQAKAKNVKHIKIEYKAAKIDEAKGISIIVYLETGKNNKVSKKVKGEVYFRNKE</sequence>
<gene>
    <name evidence="2" type="ORF">OW763_09560</name>
</gene>
<dbReference type="Pfam" id="PF07963">
    <property type="entry name" value="N_methyl"/>
    <property type="match status" value="1"/>
</dbReference>
<keyword evidence="3" id="KW-1185">Reference proteome</keyword>
<evidence type="ECO:0000313" key="3">
    <source>
        <dbReference type="Proteomes" id="UP001078443"/>
    </source>
</evidence>
<feature type="transmembrane region" description="Helical" evidence="1">
    <location>
        <begin position="7"/>
        <end position="30"/>
    </location>
</feature>
<reference evidence="2" key="1">
    <citation type="submission" date="2022-12" db="EMBL/GenBank/DDBJ databases">
        <authorList>
            <person name="Wang J."/>
        </authorList>
    </citation>
    <scope>NUCLEOTIDE SEQUENCE</scope>
    <source>
        <strain evidence="2">HY-45-18</strain>
    </source>
</reference>
<dbReference type="NCBIfam" id="TIGR02532">
    <property type="entry name" value="IV_pilin_GFxxxE"/>
    <property type="match status" value="1"/>
</dbReference>
<keyword evidence="1" id="KW-0472">Membrane</keyword>
<dbReference type="InterPro" id="IPR012902">
    <property type="entry name" value="N_methyl_site"/>
</dbReference>
<keyword evidence="1" id="KW-1133">Transmembrane helix</keyword>
<proteinExistence type="predicted"/>
<evidence type="ECO:0000256" key="1">
    <source>
        <dbReference type="SAM" id="Phobius"/>
    </source>
</evidence>
<evidence type="ECO:0000313" key="2">
    <source>
        <dbReference type="EMBL" id="MCY6484586.1"/>
    </source>
</evidence>
<protein>
    <submittedName>
        <fullName evidence="2">Prepilin-type N-terminal cleavage/methylation domain-containing protein</fullName>
    </submittedName>
</protein>
<dbReference type="Proteomes" id="UP001078443">
    <property type="component" value="Unassembled WGS sequence"/>
</dbReference>
<organism evidence="2 3">
    <name type="scientific">Clostridium aestuarii</name>
    <dbReference type="NCBI Taxonomy" id="338193"/>
    <lineage>
        <taxon>Bacteria</taxon>
        <taxon>Bacillati</taxon>
        <taxon>Bacillota</taxon>
        <taxon>Clostridia</taxon>
        <taxon>Eubacteriales</taxon>
        <taxon>Clostridiaceae</taxon>
        <taxon>Clostridium</taxon>
    </lineage>
</organism>
<keyword evidence="1" id="KW-0812">Transmembrane</keyword>
<dbReference type="EMBL" id="JAPQER010000003">
    <property type="protein sequence ID" value="MCY6484586.1"/>
    <property type="molecule type" value="Genomic_DNA"/>
</dbReference>
<name>A0ABT4D019_9CLOT</name>
<accession>A0ABT4D019</accession>
<comment type="caution">
    <text evidence="2">The sequence shown here is derived from an EMBL/GenBank/DDBJ whole genome shotgun (WGS) entry which is preliminary data.</text>
</comment>